<reference evidence="10 11" key="1">
    <citation type="submission" date="2023-03" db="EMBL/GenBank/DDBJ databases">
        <title>Bacillus Genome Sequencing.</title>
        <authorList>
            <person name="Dunlap C."/>
        </authorList>
    </citation>
    <scope>NUCLEOTIDE SEQUENCE [LARGE SCALE GENOMIC DNA]</scope>
    <source>
        <strain evidence="10 11">NRS-38</strain>
    </source>
</reference>
<dbReference type="EMBL" id="JARTLI010000012">
    <property type="protein sequence ID" value="MED5051843.1"/>
    <property type="molecule type" value="Genomic_DNA"/>
</dbReference>
<dbReference type="AlphaFoldDB" id="A0ABD5IU48"/>
<dbReference type="InterPro" id="IPR013525">
    <property type="entry name" value="ABC2_TM"/>
</dbReference>
<evidence type="ECO:0000256" key="4">
    <source>
        <dbReference type="ARBA" id="ARBA00022475"/>
    </source>
</evidence>
<dbReference type="PANTHER" id="PTHR30294:SF45">
    <property type="entry name" value="LINEARMYCIN RESISTANCE PERMEASE PROTEIN LNRN"/>
    <property type="match status" value="1"/>
</dbReference>
<dbReference type="Pfam" id="PF12698">
    <property type="entry name" value="ABC2_membrane_3"/>
    <property type="match status" value="1"/>
</dbReference>
<comment type="caution">
    <text evidence="10">The sequence shown here is derived from an EMBL/GenBank/DDBJ whole genome shotgun (WGS) entry which is preliminary data.</text>
</comment>
<keyword evidence="7 8" id="KW-0472">Membrane</keyword>
<comment type="subcellular location">
    <subcellularLocation>
        <location evidence="1">Cell membrane</location>
        <topology evidence="1">Multi-pass membrane protein</topology>
    </subcellularLocation>
</comment>
<keyword evidence="5 8" id="KW-0812">Transmembrane</keyword>
<feature type="transmembrane region" description="Helical" evidence="8">
    <location>
        <begin position="262"/>
        <end position="287"/>
    </location>
</feature>
<feature type="transmembrane region" description="Helical" evidence="8">
    <location>
        <begin position="187"/>
        <end position="206"/>
    </location>
</feature>
<evidence type="ECO:0000256" key="5">
    <source>
        <dbReference type="ARBA" id="ARBA00022692"/>
    </source>
</evidence>
<evidence type="ECO:0000256" key="7">
    <source>
        <dbReference type="ARBA" id="ARBA00023136"/>
    </source>
</evidence>
<evidence type="ECO:0000256" key="8">
    <source>
        <dbReference type="SAM" id="Phobius"/>
    </source>
</evidence>
<feature type="transmembrane region" description="Helical" evidence="8">
    <location>
        <begin position="349"/>
        <end position="369"/>
    </location>
</feature>
<evidence type="ECO:0000256" key="2">
    <source>
        <dbReference type="ARBA" id="ARBA00007783"/>
    </source>
</evidence>
<feature type="transmembrane region" description="Helical" evidence="8">
    <location>
        <begin position="21"/>
        <end position="40"/>
    </location>
</feature>
<evidence type="ECO:0000313" key="11">
    <source>
        <dbReference type="Proteomes" id="UP001339962"/>
    </source>
</evidence>
<feature type="transmembrane region" description="Helical" evidence="8">
    <location>
        <begin position="227"/>
        <end position="250"/>
    </location>
</feature>
<keyword evidence="4" id="KW-1003">Cell membrane</keyword>
<dbReference type="RefSeq" id="WP_080860577.1">
    <property type="nucleotide sequence ID" value="NZ_JARTLI010000012.1"/>
</dbReference>
<dbReference type="PANTHER" id="PTHR30294">
    <property type="entry name" value="MEMBRANE COMPONENT OF ABC TRANSPORTER YHHJ-RELATED"/>
    <property type="match status" value="1"/>
</dbReference>
<keyword evidence="3" id="KW-0813">Transport</keyword>
<evidence type="ECO:0000313" key="10">
    <source>
        <dbReference type="EMBL" id="MED5051843.1"/>
    </source>
</evidence>
<dbReference type="Gene3D" id="3.40.1710.10">
    <property type="entry name" value="abc type-2 transporter like domain"/>
    <property type="match status" value="1"/>
</dbReference>
<dbReference type="InterPro" id="IPR047817">
    <property type="entry name" value="ABC2_TM_bact-type"/>
</dbReference>
<evidence type="ECO:0000256" key="6">
    <source>
        <dbReference type="ARBA" id="ARBA00022989"/>
    </source>
</evidence>
<dbReference type="GO" id="GO:0005886">
    <property type="term" value="C:plasma membrane"/>
    <property type="evidence" value="ECO:0007669"/>
    <property type="project" value="UniProtKB-SubCell"/>
</dbReference>
<feature type="domain" description="ABC transmembrane type-2" evidence="9">
    <location>
        <begin position="151"/>
        <end position="374"/>
    </location>
</feature>
<dbReference type="InterPro" id="IPR051449">
    <property type="entry name" value="ABC-2_transporter_component"/>
</dbReference>
<dbReference type="Proteomes" id="UP001339962">
    <property type="component" value="Unassembled WGS sequence"/>
</dbReference>
<name>A0ABD5IU48_9BACL</name>
<dbReference type="PROSITE" id="PS51012">
    <property type="entry name" value="ABC_TM2"/>
    <property type="match status" value="1"/>
</dbReference>
<sequence length="381" mass="43038">MQDVMWLVRHTLKKTFGNKKNILLYFGTPLIGIIISLLVYSGSNEKNVHIGIVNNDPHYMTNDTIHFIKGLEHLSVTNIKESEIDDQITSGKLDCVLVFHPGFSKSVQQGRPDHLQIVSIHGSEITGFIKSYLYHYINNISALGKIANGDERTFLQMYERYQQSPFRTSVHSLKDTSKNIGMTYQTIGYLLMIMLFSAGNLAEMIVKEKENRTYFRLLSAPINGKRYVLSNIIVNMIVMTGQIILTLVIMDRVFHIKTNIAFWQMAVVLMLFSLVAIGIAFITVAFANSSASAGAMQNLIVVPTCMLSGCFWPADIMPTFVQKIANFLPQRWTLDALLKLQQGHSFGSLYLNLLIILAFALIFFLISAYKFGRNNNVNNFV</sequence>
<protein>
    <submittedName>
        <fullName evidence="10">ABC transporter permease</fullName>
    </submittedName>
</protein>
<evidence type="ECO:0000259" key="9">
    <source>
        <dbReference type="PROSITE" id="PS51012"/>
    </source>
</evidence>
<comment type="similarity">
    <text evidence="2">Belongs to the ABC-2 integral membrane protein family.</text>
</comment>
<proteinExistence type="inferred from homology"/>
<keyword evidence="6 8" id="KW-1133">Transmembrane helix</keyword>
<organism evidence="10 11">
    <name type="scientific">Anoxybacteroides rupiense</name>
    <dbReference type="NCBI Taxonomy" id="311460"/>
    <lineage>
        <taxon>Bacteria</taxon>
        <taxon>Bacillati</taxon>
        <taxon>Bacillota</taxon>
        <taxon>Bacilli</taxon>
        <taxon>Bacillales</taxon>
        <taxon>Anoxybacillaceae</taxon>
        <taxon>Anoxybacteroides</taxon>
    </lineage>
</organism>
<evidence type="ECO:0000256" key="3">
    <source>
        <dbReference type="ARBA" id="ARBA00022448"/>
    </source>
</evidence>
<evidence type="ECO:0000256" key="1">
    <source>
        <dbReference type="ARBA" id="ARBA00004651"/>
    </source>
</evidence>
<feature type="transmembrane region" description="Helical" evidence="8">
    <location>
        <begin position="299"/>
        <end position="321"/>
    </location>
</feature>
<gene>
    <name evidence="10" type="ORF">P9850_08230</name>
</gene>
<accession>A0ABD5IU48</accession>